<gene>
    <name evidence="1" type="ORF">GGR27_000308</name>
</gene>
<accession>A0ABX0X7M7</accession>
<dbReference type="Proteomes" id="UP000770785">
    <property type="component" value="Unassembled WGS sequence"/>
</dbReference>
<dbReference type="EMBL" id="JAATJH010000001">
    <property type="protein sequence ID" value="NJC24827.1"/>
    <property type="molecule type" value="Genomic_DNA"/>
</dbReference>
<comment type="caution">
    <text evidence="1">The sequence shown here is derived from an EMBL/GenBank/DDBJ whole genome shotgun (WGS) entry which is preliminary data.</text>
</comment>
<organism evidence="1 2">
    <name type="scientific">Neolewinella antarctica</name>
    <dbReference type="NCBI Taxonomy" id="442734"/>
    <lineage>
        <taxon>Bacteria</taxon>
        <taxon>Pseudomonadati</taxon>
        <taxon>Bacteroidota</taxon>
        <taxon>Saprospiria</taxon>
        <taxon>Saprospirales</taxon>
        <taxon>Lewinellaceae</taxon>
        <taxon>Neolewinella</taxon>
    </lineage>
</organism>
<keyword evidence="2" id="KW-1185">Reference proteome</keyword>
<reference evidence="1 2" key="1">
    <citation type="submission" date="2020-03" db="EMBL/GenBank/DDBJ databases">
        <title>Genomic Encyclopedia of Type Strains, Phase IV (KMG-IV): sequencing the most valuable type-strain genomes for metagenomic binning, comparative biology and taxonomic classification.</title>
        <authorList>
            <person name="Goeker M."/>
        </authorList>
    </citation>
    <scope>NUCLEOTIDE SEQUENCE [LARGE SCALE GENOMIC DNA]</scope>
    <source>
        <strain evidence="1 2">DSM 105096</strain>
    </source>
</reference>
<dbReference type="RefSeq" id="WP_168035631.1">
    <property type="nucleotide sequence ID" value="NZ_JAATJH010000001.1"/>
</dbReference>
<protein>
    <submittedName>
        <fullName evidence="1">Uncharacterized protein</fullName>
    </submittedName>
</protein>
<evidence type="ECO:0000313" key="1">
    <source>
        <dbReference type="EMBL" id="NJC24827.1"/>
    </source>
</evidence>
<sequence>MEDKLQTAKLVVKTLLAEMKAYEISFEMVSCQTINLGLNRGRGYKLQAIKNMMCGRKPLQADVLEAMVTMVEDALEEKERIAAGDLSSMDYRLQVCKNRRSEIEQMTAA</sequence>
<name>A0ABX0X7M7_9BACT</name>
<evidence type="ECO:0000313" key="2">
    <source>
        <dbReference type="Proteomes" id="UP000770785"/>
    </source>
</evidence>
<proteinExistence type="predicted"/>